<proteinExistence type="predicted"/>
<name>A0A085V3Y6_PSESX</name>
<sequence>MSGNGMRVAFAVLGLLVLGGCTHNIQPVVKDQGLYVTKIKDQKAQIVASQEFQRLTIQGVPLRSSNWKGQKFNVAIGKPVTDGIYSYVGSTFSDTRIGDTKDGDKSGITLTLSDVSVELWIDDDSSFTSQLLFAPSYYMNKVDAQANVVVSGSLLLPTGEARAVRVTGHGLKNLKPASMDADVIEEVTGLAAGDAAKQIVELMRGSLSKH</sequence>
<organism evidence="1 2">
    <name type="scientific">Pseudomonas syringae</name>
    <dbReference type="NCBI Taxonomy" id="317"/>
    <lineage>
        <taxon>Bacteria</taxon>
        <taxon>Pseudomonadati</taxon>
        <taxon>Pseudomonadota</taxon>
        <taxon>Gammaproteobacteria</taxon>
        <taxon>Pseudomonadales</taxon>
        <taxon>Pseudomonadaceae</taxon>
        <taxon>Pseudomonas</taxon>
    </lineage>
</organism>
<dbReference type="AlphaFoldDB" id="A0A085V3Y6"/>
<evidence type="ECO:0000313" key="1">
    <source>
        <dbReference type="EMBL" id="KFE50149.1"/>
    </source>
</evidence>
<keyword evidence="2" id="KW-1185">Reference proteome</keyword>
<comment type="caution">
    <text evidence="1">The sequence shown here is derived from an EMBL/GenBank/DDBJ whole genome shotgun (WGS) entry which is preliminary data.</text>
</comment>
<protein>
    <recommendedName>
        <fullName evidence="3">Lipoprotein</fullName>
    </recommendedName>
</protein>
<accession>A0A085V3Y6</accession>
<dbReference type="PATRIC" id="fig|317.175.peg.5440"/>
<evidence type="ECO:0008006" key="3">
    <source>
        <dbReference type="Google" id="ProtNLM"/>
    </source>
</evidence>
<reference evidence="1 2" key="1">
    <citation type="submission" date="2014-07" db="EMBL/GenBank/DDBJ databases">
        <title>Draft Genome Sequences of Environmental Pseudomonas syringae strains.</title>
        <authorList>
            <person name="Baltrus D.A."/>
            <person name="Berge O."/>
            <person name="Morris C."/>
        </authorList>
    </citation>
    <scope>NUCLEOTIDE SEQUENCE [LARGE SCALE GENOMIC DNA]</scope>
    <source>
        <strain evidence="1 2">GAW0119</strain>
    </source>
</reference>
<gene>
    <name evidence="1" type="ORF">IV01_26115</name>
</gene>
<dbReference type="Proteomes" id="UP000028631">
    <property type="component" value="Unassembled WGS sequence"/>
</dbReference>
<dbReference type="EMBL" id="JPQU01000109">
    <property type="protein sequence ID" value="KFE50149.1"/>
    <property type="molecule type" value="Genomic_DNA"/>
</dbReference>
<evidence type="ECO:0000313" key="2">
    <source>
        <dbReference type="Proteomes" id="UP000028631"/>
    </source>
</evidence>
<dbReference type="PROSITE" id="PS51257">
    <property type="entry name" value="PROKAR_LIPOPROTEIN"/>
    <property type="match status" value="1"/>
</dbReference>
<dbReference type="RefSeq" id="WP_032631993.1">
    <property type="nucleotide sequence ID" value="NZ_JPQU01000109.1"/>
</dbReference>